<dbReference type="GO" id="GO:0032259">
    <property type="term" value="P:methylation"/>
    <property type="evidence" value="ECO:0007669"/>
    <property type="project" value="UniProtKB-KW"/>
</dbReference>
<dbReference type="SUPFAM" id="SSF53335">
    <property type="entry name" value="S-adenosyl-L-methionine-dependent methyltransferases"/>
    <property type="match status" value="1"/>
</dbReference>
<keyword evidence="1 5" id="KW-0489">Methyltransferase</keyword>
<keyword evidence="2" id="KW-0808">Transferase</keyword>
<dbReference type="PANTHER" id="PTHR43042:SF3">
    <property type="entry name" value="RIBOSOMAL RNA LARGE SUBUNIT METHYLTRANSFERASE YWBD-RELATED"/>
    <property type="match status" value="1"/>
</dbReference>
<protein>
    <submittedName>
        <fullName evidence="5">Class I SAM-dependent rRNA methyltransferase</fullName>
    </submittedName>
</protein>
<evidence type="ECO:0000259" key="4">
    <source>
        <dbReference type="Pfam" id="PF10672"/>
    </source>
</evidence>
<dbReference type="Proteomes" id="UP000603141">
    <property type="component" value="Unassembled WGS sequence"/>
</dbReference>
<dbReference type="EMBL" id="JAENIJ010000016">
    <property type="protein sequence ID" value="MBK1883028.1"/>
    <property type="molecule type" value="Genomic_DNA"/>
</dbReference>
<organism evidence="5 6">
    <name type="scientific">Luteolibacter pohnpeiensis</name>
    <dbReference type="NCBI Taxonomy" id="454153"/>
    <lineage>
        <taxon>Bacteria</taxon>
        <taxon>Pseudomonadati</taxon>
        <taxon>Verrucomicrobiota</taxon>
        <taxon>Verrucomicrobiia</taxon>
        <taxon>Verrucomicrobiales</taxon>
        <taxon>Verrucomicrobiaceae</taxon>
        <taxon>Luteolibacter</taxon>
    </lineage>
</organism>
<proteinExistence type="predicted"/>
<evidence type="ECO:0000313" key="5">
    <source>
        <dbReference type="EMBL" id="MBK1883028.1"/>
    </source>
</evidence>
<dbReference type="AlphaFoldDB" id="A0A934VWP6"/>
<evidence type="ECO:0000256" key="2">
    <source>
        <dbReference type="ARBA" id="ARBA00022679"/>
    </source>
</evidence>
<gene>
    <name evidence="5" type="ORF">JIN85_11420</name>
</gene>
<dbReference type="InterPro" id="IPR029063">
    <property type="entry name" value="SAM-dependent_MTases_sf"/>
</dbReference>
<dbReference type="Gene3D" id="3.30.750.80">
    <property type="entry name" value="RNA methyltransferase domain (HRMD) like"/>
    <property type="match status" value="1"/>
</dbReference>
<dbReference type="Gene3D" id="3.40.50.150">
    <property type="entry name" value="Vaccinia Virus protein VP39"/>
    <property type="match status" value="1"/>
</dbReference>
<feature type="domain" description="S-adenosylmethionine-dependent methyltransferase" evidence="4">
    <location>
        <begin position="88"/>
        <end position="265"/>
    </location>
</feature>
<name>A0A934VWP6_9BACT</name>
<keyword evidence="6" id="KW-1185">Reference proteome</keyword>
<dbReference type="InterPro" id="IPR019614">
    <property type="entry name" value="SAM-dep_methyl-trfase"/>
</dbReference>
<evidence type="ECO:0000313" key="6">
    <source>
        <dbReference type="Proteomes" id="UP000603141"/>
    </source>
</evidence>
<reference evidence="5" key="1">
    <citation type="submission" date="2021-01" db="EMBL/GenBank/DDBJ databases">
        <title>Modified the classification status of verrucomicrobia.</title>
        <authorList>
            <person name="Feng X."/>
        </authorList>
    </citation>
    <scope>NUCLEOTIDE SEQUENCE</scope>
    <source>
        <strain evidence="5">KCTC 22041</strain>
    </source>
</reference>
<dbReference type="CDD" id="cd02440">
    <property type="entry name" value="AdoMet_MTases"/>
    <property type="match status" value="1"/>
</dbReference>
<keyword evidence="3" id="KW-0949">S-adenosyl-L-methionine</keyword>
<evidence type="ECO:0000256" key="3">
    <source>
        <dbReference type="ARBA" id="ARBA00022691"/>
    </source>
</evidence>
<sequence length="304" mass="34323">MDRSVRKLAPIALAKRKALLNPNTDAVRLIDGIGDQLPGTILEAFADHWLLSTTSDFIDPEVRQWLRDQPHSCYWKRLDQHQKESPVLLSGKPVTEPFLAKENGINYEISFQSGYSQGIFLDQRDNRAEVRRRMAPGLKLLNTFAYTGAFSVSAAMAGAETTTLDLSQPYLDWAKRNLAHNQLDPAAHHFCKGDTFHWLRRFAKQGRTFDGIVLDPPTFSRDEKGKVFRVESDFTELASLALDVLAPGGWVLCCTNFKKLSPHHFEKQLFAASSRRLRAVHSPMPDDFSGESYLKSVWLTFDGA</sequence>
<evidence type="ECO:0000256" key="1">
    <source>
        <dbReference type="ARBA" id="ARBA00022603"/>
    </source>
</evidence>
<comment type="caution">
    <text evidence="5">The sequence shown here is derived from an EMBL/GenBank/DDBJ whole genome shotgun (WGS) entry which is preliminary data.</text>
</comment>
<dbReference type="GO" id="GO:0008168">
    <property type="term" value="F:methyltransferase activity"/>
    <property type="evidence" value="ECO:0007669"/>
    <property type="project" value="UniProtKB-KW"/>
</dbReference>
<accession>A0A934VWP6</accession>
<dbReference type="PANTHER" id="PTHR43042">
    <property type="entry name" value="SAM-DEPENDENT METHYLTRANSFERASE"/>
    <property type="match status" value="1"/>
</dbReference>
<dbReference type="Pfam" id="PF10672">
    <property type="entry name" value="Methyltrans_SAM"/>
    <property type="match status" value="1"/>
</dbReference>